<gene>
    <name evidence="1" type="ORF">OO017_12955</name>
</gene>
<dbReference type="RefSeq" id="WP_266052924.1">
    <property type="nucleotide sequence ID" value="NZ_JAPFQO010000008.1"/>
</dbReference>
<proteinExistence type="predicted"/>
<evidence type="ECO:0000313" key="1">
    <source>
        <dbReference type="EMBL" id="MCX2740860.1"/>
    </source>
</evidence>
<evidence type="ECO:0000313" key="2">
    <source>
        <dbReference type="Proteomes" id="UP001207228"/>
    </source>
</evidence>
<accession>A0ABT3RI03</accession>
<comment type="caution">
    <text evidence="1">The sequence shown here is derived from an EMBL/GenBank/DDBJ whole genome shotgun (WGS) entry which is preliminary data.</text>
</comment>
<keyword evidence="2" id="KW-1185">Reference proteome</keyword>
<dbReference type="EMBL" id="JAPFQO010000008">
    <property type="protein sequence ID" value="MCX2740860.1"/>
    <property type="molecule type" value="Genomic_DNA"/>
</dbReference>
<name>A0ABT3RI03_9BACT</name>
<organism evidence="1 2">
    <name type="scientific">Pontibacter anaerobius</name>
    <dbReference type="NCBI Taxonomy" id="2993940"/>
    <lineage>
        <taxon>Bacteria</taxon>
        <taxon>Pseudomonadati</taxon>
        <taxon>Bacteroidota</taxon>
        <taxon>Cytophagia</taxon>
        <taxon>Cytophagales</taxon>
        <taxon>Hymenobacteraceae</taxon>
        <taxon>Pontibacter</taxon>
    </lineage>
</organism>
<reference evidence="1 2" key="1">
    <citation type="submission" date="2022-11" db="EMBL/GenBank/DDBJ databases">
        <title>The characterization of three novel Bacteroidetes species and genomic analysis of their roles in tidal elemental geochemical cycles.</title>
        <authorList>
            <person name="Ma K.-J."/>
        </authorList>
    </citation>
    <scope>NUCLEOTIDE SEQUENCE [LARGE SCALE GENOMIC DNA]</scope>
    <source>
        <strain evidence="1 2">M82</strain>
    </source>
</reference>
<dbReference type="Proteomes" id="UP001207228">
    <property type="component" value="Unassembled WGS sequence"/>
</dbReference>
<protein>
    <submittedName>
        <fullName evidence="1">Uncharacterized protein</fullName>
    </submittedName>
</protein>
<sequence>MEMTEEEFKAKYKEALDAVIAAMAEEQEIDPGKFYSMVCVLENLSFFSPVLYGALRSKKD</sequence>